<keyword evidence="8" id="KW-0460">Magnesium</keyword>
<dbReference type="InterPro" id="IPR043087">
    <property type="entry name" value="Eme1_nucdom_sub2"/>
</dbReference>
<evidence type="ECO:0000256" key="3">
    <source>
        <dbReference type="ARBA" id="ARBA00022722"/>
    </source>
</evidence>
<dbReference type="GO" id="GO:0006302">
    <property type="term" value="P:double-strand break repair"/>
    <property type="evidence" value="ECO:0007669"/>
    <property type="project" value="TreeGrafter"/>
</dbReference>
<dbReference type="PANTHER" id="PTHR21077">
    <property type="entry name" value="EME1 PROTEIN"/>
    <property type="match status" value="1"/>
</dbReference>
<organism evidence="13 14">
    <name type="scientific">Stegodyphus mimosarum</name>
    <name type="common">African social velvet spider</name>
    <dbReference type="NCBI Taxonomy" id="407821"/>
    <lineage>
        <taxon>Eukaryota</taxon>
        <taxon>Metazoa</taxon>
        <taxon>Ecdysozoa</taxon>
        <taxon>Arthropoda</taxon>
        <taxon>Chelicerata</taxon>
        <taxon>Arachnida</taxon>
        <taxon>Araneae</taxon>
        <taxon>Araneomorphae</taxon>
        <taxon>Entelegynae</taxon>
        <taxon>Eresoidea</taxon>
        <taxon>Eresidae</taxon>
        <taxon>Stegodyphus</taxon>
    </lineage>
</organism>
<dbReference type="Proteomes" id="UP000054359">
    <property type="component" value="Unassembled WGS sequence"/>
</dbReference>
<evidence type="ECO:0000256" key="8">
    <source>
        <dbReference type="ARBA" id="ARBA00022842"/>
    </source>
</evidence>
<evidence type="ECO:0000256" key="4">
    <source>
        <dbReference type="ARBA" id="ARBA00022723"/>
    </source>
</evidence>
<comment type="cofactor">
    <cofactor evidence="1">
        <name>Mg(2+)</name>
        <dbReference type="ChEBI" id="CHEBI:18420"/>
    </cofactor>
</comment>
<keyword evidence="12" id="KW-0469">Meiosis</keyword>
<evidence type="ECO:0000256" key="7">
    <source>
        <dbReference type="ARBA" id="ARBA00022801"/>
    </source>
</evidence>
<dbReference type="OrthoDB" id="343092at2759"/>
<keyword evidence="14" id="KW-1185">Reference proteome</keyword>
<dbReference type="GO" id="GO:0008821">
    <property type="term" value="F:crossover junction DNA endonuclease activity"/>
    <property type="evidence" value="ECO:0007669"/>
    <property type="project" value="TreeGrafter"/>
</dbReference>
<dbReference type="GO" id="GO:0046872">
    <property type="term" value="F:metal ion binding"/>
    <property type="evidence" value="ECO:0007669"/>
    <property type="project" value="UniProtKB-KW"/>
</dbReference>
<keyword evidence="5 13" id="KW-0255">Endonuclease</keyword>
<keyword evidence="4" id="KW-0479">Metal-binding</keyword>
<evidence type="ECO:0000256" key="2">
    <source>
        <dbReference type="ARBA" id="ARBA00004123"/>
    </source>
</evidence>
<evidence type="ECO:0000313" key="14">
    <source>
        <dbReference type="Proteomes" id="UP000054359"/>
    </source>
</evidence>
<dbReference type="InterPro" id="IPR043086">
    <property type="entry name" value="EME1_nucdom_sub1"/>
</dbReference>
<feature type="non-terminal residue" evidence="13">
    <location>
        <position position="195"/>
    </location>
</feature>
<protein>
    <submittedName>
        <fullName evidence="13">Putative crossover junction endonuclease EME2</fullName>
    </submittedName>
</protein>
<dbReference type="Gene3D" id="3.40.1620.30">
    <property type="entry name" value="ERCC4, Mus81-Eme1 complex, nuclease domain, subdomain 1"/>
    <property type="match status" value="1"/>
</dbReference>
<evidence type="ECO:0000256" key="9">
    <source>
        <dbReference type="ARBA" id="ARBA00023172"/>
    </source>
</evidence>
<dbReference type="CDD" id="cd20083">
    <property type="entry name" value="XPF_nuclease_EME"/>
    <property type="match status" value="1"/>
</dbReference>
<dbReference type="PANTHER" id="PTHR21077:SF5">
    <property type="entry name" value="CROSSOVER JUNCTION ENDONUCLEASE MMS4"/>
    <property type="match status" value="1"/>
</dbReference>
<evidence type="ECO:0000256" key="6">
    <source>
        <dbReference type="ARBA" id="ARBA00022763"/>
    </source>
</evidence>
<keyword evidence="7" id="KW-0378">Hydrolase</keyword>
<dbReference type="InterPro" id="IPR047524">
    <property type="entry name" value="XPF_nuclease_EME1_plant/arthr"/>
</dbReference>
<accession>A0A087TIG0</accession>
<dbReference type="InterPro" id="IPR033310">
    <property type="entry name" value="Mms4/EME1/EME2"/>
</dbReference>
<sequence length="195" mass="22629">MKSMKIIIDHNIMFEDGSQDIFCVLDENNLKYNIEENPINLSINWYRTVISIAMENGQVVKEERDELENILVLLISNKDFVKMVYASSQKERRNTKEEPTLLEHITNTKSLFPMMDITCAIVGLGKYIREMKENANVDIERKKVLKQVSKTSSEEVAIEVQLQAFVNFIFLDSMKEFGETLFRFTKAIAEAPHKK</sequence>
<dbReference type="GO" id="GO:0000712">
    <property type="term" value="P:resolution of meiotic recombination intermediates"/>
    <property type="evidence" value="ECO:0007669"/>
    <property type="project" value="TreeGrafter"/>
</dbReference>
<evidence type="ECO:0000256" key="11">
    <source>
        <dbReference type="ARBA" id="ARBA00023242"/>
    </source>
</evidence>
<dbReference type="AlphaFoldDB" id="A0A087TIG0"/>
<keyword evidence="9" id="KW-0233">DNA recombination</keyword>
<dbReference type="Gene3D" id="4.10.800.30">
    <property type="entry name" value="ERCC4, Mus81-Eme1 complex, nuclease domain, subdomain 2"/>
    <property type="match status" value="1"/>
</dbReference>
<dbReference type="GO" id="GO:0048476">
    <property type="term" value="C:Holliday junction resolvase complex"/>
    <property type="evidence" value="ECO:0007669"/>
    <property type="project" value="InterPro"/>
</dbReference>
<keyword evidence="11" id="KW-0539">Nucleus</keyword>
<dbReference type="GO" id="GO:0005634">
    <property type="term" value="C:nucleus"/>
    <property type="evidence" value="ECO:0007669"/>
    <property type="project" value="UniProtKB-SubCell"/>
</dbReference>
<name>A0A087TIG0_STEMI</name>
<comment type="subcellular location">
    <subcellularLocation>
        <location evidence="2">Nucleus</location>
    </subcellularLocation>
</comment>
<evidence type="ECO:0000256" key="1">
    <source>
        <dbReference type="ARBA" id="ARBA00001946"/>
    </source>
</evidence>
<evidence type="ECO:0000256" key="5">
    <source>
        <dbReference type="ARBA" id="ARBA00022759"/>
    </source>
</evidence>
<evidence type="ECO:0000313" key="13">
    <source>
        <dbReference type="EMBL" id="KFM64899.1"/>
    </source>
</evidence>
<keyword evidence="3" id="KW-0540">Nuclease</keyword>
<evidence type="ECO:0000256" key="12">
    <source>
        <dbReference type="ARBA" id="ARBA00023254"/>
    </source>
</evidence>
<reference evidence="13 14" key="1">
    <citation type="submission" date="2013-11" db="EMBL/GenBank/DDBJ databases">
        <title>Genome sequencing of Stegodyphus mimosarum.</title>
        <authorList>
            <person name="Bechsgaard J."/>
        </authorList>
    </citation>
    <scope>NUCLEOTIDE SEQUENCE [LARGE SCALE GENOMIC DNA]</scope>
</reference>
<dbReference type="GO" id="GO:0031297">
    <property type="term" value="P:replication fork processing"/>
    <property type="evidence" value="ECO:0007669"/>
    <property type="project" value="TreeGrafter"/>
</dbReference>
<dbReference type="GO" id="GO:0031573">
    <property type="term" value="P:mitotic intra-S DNA damage checkpoint signaling"/>
    <property type="evidence" value="ECO:0007669"/>
    <property type="project" value="TreeGrafter"/>
</dbReference>
<keyword evidence="10" id="KW-0234">DNA repair</keyword>
<dbReference type="EMBL" id="KK115354">
    <property type="protein sequence ID" value="KFM64899.1"/>
    <property type="molecule type" value="Genomic_DNA"/>
</dbReference>
<proteinExistence type="predicted"/>
<dbReference type="STRING" id="407821.A0A087TIG0"/>
<gene>
    <name evidence="13" type="ORF">X975_10445</name>
</gene>
<keyword evidence="6" id="KW-0227">DNA damage</keyword>
<evidence type="ECO:0000256" key="10">
    <source>
        <dbReference type="ARBA" id="ARBA00023204"/>
    </source>
</evidence>